<dbReference type="RefSeq" id="WP_277105392.1">
    <property type="nucleotide sequence ID" value="NZ_JARLVD010000079.1"/>
</dbReference>
<feature type="transmembrane region" description="Helical" evidence="1">
    <location>
        <begin position="125"/>
        <end position="144"/>
    </location>
</feature>
<feature type="transmembrane region" description="Helical" evidence="1">
    <location>
        <begin position="100"/>
        <end position="119"/>
    </location>
</feature>
<evidence type="ECO:0000313" key="4">
    <source>
        <dbReference type="Proteomes" id="UP001183619"/>
    </source>
</evidence>
<accession>A0ABU2B5T1</accession>
<dbReference type="InterPro" id="IPR012551">
    <property type="entry name" value="DUF1707_SHOCT-like"/>
</dbReference>
<evidence type="ECO:0000259" key="2">
    <source>
        <dbReference type="Pfam" id="PF08044"/>
    </source>
</evidence>
<proteinExistence type="predicted"/>
<comment type="caution">
    <text evidence="3">The sequence shown here is derived from an EMBL/GenBank/DDBJ whole genome shotgun (WGS) entry which is preliminary data.</text>
</comment>
<keyword evidence="1" id="KW-1133">Transmembrane helix</keyword>
<evidence type="ECO:0000313" key="3">
    <source>
        <dbReference type="EMBL" id="MDR7353973.1"/>
    </source>
</evidence>
<sequence>MAIVEAMSQQFLPDYRISDAERQQAMDDLGAHFAAGRLDLAEYEKRLDVIAAAVMRTDILPLFDDLPARTAPTVAAPNQVVEKVYTASEIAHAYNLGRNVRAGTVALATLGTVGIQIALGIHEPIFLLVGAIVFVLMYIMKIGPKSWHTPNPRKLERERLRYQRSIQAQQLQQIHLMSAQQRAAQKAIRQQKQAELTHNAMELADQMIKRFKK</sequence>
<dbReference type="Proteomes" id="UP001183619">
    <property type="component" value="Unassembled WGS sequence"/>
</dbReference>
<keyword evidence="1" id="KW-0472">Membrane</keyword>
<feature type="domain" description="DUF1707" evidence="2">
    <location>
        <begin position="16"/>
        <end position="67"/>
    </location>
</feature>
<reference evidence="3 4" key="1">
    <citation type="submission" date="2023-07" db="EMBL/GenBank/DDBJ databases">
        <title>Sequencing the genomes of 1000 actinobacteria strains.</title>
        <authorList>
            <person name="Klenk H.-P."/>
        </authorList>
    </citation>
    <scope>NUCLEOTIDE SEQUENCE [LARGE SCALE GENOMIC DNA]</scope>
    <source>
        <strain evidence="3 4">DSM 44508</strain>
    </source>
</reference>
<evidence type="ECO:0000256" key="1">
    <source>
        <dbReference type="SAM" id="Phobius"/>
    </source>
</evidence>
<gene>
    <name evidence="3" type="ORF">J2S37_000511</name>
</gene>
<keyword evidence="4" id="KW-1185">Reference proteome</keyword>
<keyword evidence="1" id="KW-0812">Transmembrane</keyword>
<name>A0ABU2B5T1_9CORY</name>
<dbReference type="EMBL" id="JAVDYF010000001">
    <property type="protein sequence ID" value="MDR7353973.1"/>
    <property type="molecule type" value="Genomic_DNA"/>
</dbReference>
<dbReference type="Pfam" id="PF08044">
    <property type="entry name" value="DUF1707"/>
    <property type="match status" value="1"/>
</dbReference>
<organism evidence="3 4">
    <name type="scientific">Corynebacterium felinum</name>
    <dbReference type="NCBI Taxonomy" id="131318"/>
    <lineage>
        <taxon>Bacteria</taxon>
        <taxon>Bacillati</taxon>
        <taxon>Actinomycetota</taxon>
        <taxon>Actinomycetes</taxon>
        <taxon>Mycobacteriales</taxon>
        <taxon>Corynebacteriaceae</taxon>
        <taxon>Corynebacterium</taxon>
    </lineage>
</organism>
<protein>
    <recommendedName>
        <fullName evidence="2">DUF1707 domain-containing protein</fullName>
    </recommendedName>
</protein>